<accession>A0A7X1Z9C2</accession>
<evidence type="ECO:0000259" key="1">
    <source>
        <dbReference type="Pfam" id="PF19502"/>
    </source>
</evidence>
<protein>
    <recommendedName>
        <fullName evidence="1">DUF6036 domain-containing protein</fullName>
    </recommendedName>
</protein>
<feature type="domain" description="DUF6036" evidence="1">
    <location>
        <begin position="11"/>
        <end position="131"/>
    </location>
</feature>
<organism evidence="2 3">
    <name type="scientific">Lactococcus hircilactis</name>
    <dbReference type="NCBI Taxonomy" id="1494462"/>
    <lineage>
        <taxon>Bacteria</taxon>
        <taxon>Bacillati</taxon>
        <taxon>Bacillota</taxon>
        <taxon>Bacilli</taxon>
        <taxon>Lactobacillales</taxon>
        <taxon>Streptococcaceae</taxon>
        <taxon>Lactococcus</taxon>
    </lineage>
</organism>
<reference evidence="2 3" key="1">
    <citation type="submission" date="2019-10" db="EMBL/GenBank/DDBJ databases">
        <authorList>
            <person name="Dong K."/>
        </authorList>
    </citation>
    <scope>NUCLEOTIDE SEQUENCE [LARGE SCALE GENOMIC DNA]</scope>
    <source>
        <strain evidence="2 3">DSM 28960</strain>
    </source>
</reference>
<name>A0A7X1Z9C2_9LACT</name>
<dbReference type="OrthoDB" id="2218565at2"/>
<evidence type="ECO:0000313" key="2">
    <source>
        <dbReference type="EMBL" id="MQW40244.1"/>
    </source>
</evidence>
<dbReference type="RefSeq" id="WP_153496906.1">
    <property type="nucleotide sequence ID" value="NZ_CAXYUY010000005.1"/>
</dbReference>
<sequence length="184" mass="20769">MDYKKLFFRLNEKLAQNNLTLHLSCVGGFVLEYYGLKATDDIDAFYDSSDKIEELIKEVGIEFGVGTEKEVWLNHAIGNILSLGASPQRETIYQASHLTVTISSLEEILVDKIEAGRAKDIPDIAKIMKYIGMKTPDSLLKQMKDYASGETNPAIILEAYSMAYGEEALKNYLRKNPELLRLLR</sequence>
<dbReference type="EMBL" id="WITJ01000014">
    <property type="protein sequence ID" value="MQW40244.1"/>
    <property type="molecule type" value="Genomic_DNA"/>
</dbReference>
<dbReference type="AlphaFoldDB" id="A0A7X1Z9C2"/>
<dbReference type="Proteomes" id="UP000439550">
    <property type="component" value="Unassembled WGS sequence"/>
</dbReference>
<keyword evidence="3" id="KW-1185">Reference proteome</keyword>
<dbReference type="Pfam" id="PF19502">
    <property type="entry name" value="DUF6036"/>
    <property type="match status" value="1"/>
</dbReference>
<comment type="caution">
    <text evidence="2">The sequence shown here is derived from an EMBL/GenBank/DDBJ whole genome shotgun (WGS) entry which is preliminary data.</text>
</comment>
<evidence type="ECO:0000313" key="3">
    <source>
        <dbReference type="Proteomes" id="UP000439550"/>
    </source>
</evidence>
<gene>
    <name evidence="2" type="ORF">GHI93_09930</name>
</gene>
<proteinExistence type="predicted"/>
<dbReference type="InterPro" id="IPR045792">
    <property type="entry name" value="DUF6036"/>
</dbReference>